<dbReference type="Proteomes" id="UP001530400">
    <property type="component" value="Unassembled WGS sequence"/>
</dbReference>
<comment type="caution">
    <text evidence="8">The sequence shown here is derived from an EMBL/GenBank/DDBJ whole genome shotgun (WGS) entry which is preliminary data.</text>
</comment>
<evidence type="ECO:0000256" key="3">
    <source>
        <dbReference type="ARBA" id="ARBA00022692"/>
    </source>
</evidence>
<dbReference type="AlphaFoldDB" id="A0ABD3PWC9"/>
<organism evidence="8 9">
    <name type="scientific">Cyclotella atomus</name>
    <dbReference type="NCBI Taxonomy" id="382360"/>
    <lineage>
        <taxon>Eukaryota</taxon>
        <taxon>Sar</taxon>
        <taxon>Stramenopiles</taxon>
        <taxon>Ochrophyta</taxon>
        <taxon>Bacillariophyta</taxon>
        <taxon>Coscinodiscophyceae</taxon>
        <taxon>Thalassiosirophycidae</taxon>
        <taxon>Stephanodiscales</taxon>
        <taxon>Stephanodiscaceae</taxon>
        <taxon>Cyclotella</taxon>
    </lineage>
</organism>
<keyword evidence="3 6" id="KW-0812">Transmembrane</keyword>
<proteinExistence type="inferred from homology"/>
<dbReference type="CDD" id="cd06257">
    <property type="entry name" value="DnaJ"/>
    <property type="match status" value="1"/>
</dbReference>
<dbReference type="GO" id="GO:0016020">
    <property type="term" value="C:membrane"/>
    <property type="evidence" value="ECO:0007669"/>
    <property type="project" value="UniProtKB-SubCell"/>
</dbReference>
<dbReference type="PROSITE" id="PS50076">
    <property type="entry name" value="DNAJ_2"/>
    <property type="match status" value="1"/>
</dbReference>
<comment type="subcellular location">
    <subcellularLocation>
        <location evidence="1">Membrane</location>
    </subcellularLocation>
</comment>
<dbReference type="Gene3D" id="1.10.287.110">
    <property type="entry name" value="DnaJ domain"/>
    <property type="match status" value="1"/>
</dbReference>
<feature type="transmembrane region" description="Helical" evidence="6">
    <location>
        <begin position="169"/>
        <end position="189"/>
    </location>
</feature>
<gene>
    <name evidence="8" type="ORF">ACHAWO_004923</name>
</gene>
<evidence type="ECO:0000259" key="7">
    <source>
        <dbReference type="PROSITE" id="PS50076"/>
    </source>
</evidence>
<evidence type="ECO:0000313" key="9">
    <source>
        <dbReference type="Proteomes" id="UP001530400"/>
    </source>
</evidence>
<protein>
    <recommendedName>
        <fullName evidence="7">J domain-containing protein</fullName>
    </recommendedName>
</protein>
<keyword evidence="5 6" id="KW-0472">Membrane</keyword>
<feature type="domain" description="J" evidence="7">
    <location>
        <begin position="27"/>
        <end position="113"/>
    </location>
</feature>
<name>A0ABD3PWC9_9STRA</name>
<evidence type="ECO:0000256" key="6">
    <source>
        <dbReference type="SAM" id="Phobius"/>
    </source>
</evidence>
<keyword evidence="9" id="KW-1185">Reference proteome</keyword>
<evidence type="ECO:0000256" key="1">
    <source>
        <dbReference type="ARBA" id="ARBA00004370"/>
    </source>
</evidence>
<dbReference type="InterPro" id="IPR001623">
    <property type="entry name" value="DnaJ_domain"/>
</dbReference>
<keyword evidence="4 6" id="KW-1133">Transmembrane helix</keyword>
<dbReference type="Pfam" id="PF04505">
    <property type="entry name" value="CD225"/>
    <property type="match status" value="1"/>
</dbReference>
<evidence type="ECO:0000256" key="5">
    <source>
        <dbReference type="ARBA" id="ARBA00023136"/>
    </source>
</evidence>
<dbReference type="InterPro" id="IPR007593">
    <property type="entry name" value="CD225/Dispanin_fam"/>
</dbReference>
<evidence type="ECO:0000256" key="2">
    <source>
        <dbReference type="ARBA" id="ARBA00006843"/>
    </source>
</evidence>
<accession>A0ABD3PWC9</accession>
<comment type="similarity">
    <text evidence="2">Belongs to the CD225/Dispanin family.</text>
</comment>
<feature type="transmembrane region" description="Helical" evidence="6">
    <location>
        <begin position="210"/>
        <end position="230"/>
    </location>
</feature>
<dbReference type="EMBL" id="JALLPJ020000436">
    <property type="protein sequence ID" value="KAL3792092.1"/>
    <property type="molecule type" value="Genomic_DNA"/>
</dbReference>
<evidence type="ECO:0000313" key="8">
    <source>
        <dbReference type="EMBL" id="KAL3792092.1"/>
    </source>
</evidence>
<dbReference type="SUPFAM" id="SSF46565">
    <property type="entry name" value="Chaperone J-domain"/>
    <property type="match status" value="1"/>
</dbReference>
<sequence length="259" mass="29664">MTGDSAFRRLLLDTVDTTIKQSPSTDALIELLRITTPSLTTNNSSQKNDSYAKVRDVSQREKLFRTLQLRIHPDKHPGDERVTALFQEVTLFYQRSVEVLESEDRRHWGANNGCDINATKSRSATAAHGDYENANFSQQTQQNTTHNPRRRNVITRKQAAAAEPSTHQAFAVISLLFPPLGVFAIYHSLKVRPSLSENRFADARYHSEQAYNYAWWSLFCVGCIFLYIWLGDGDLDLDFDGFDWDKMKQNFKLPWDDGP</sequence>
<evidence type="ECO:0000256" key="4">
    <source>
        <dbReference type="ARBA" id="ARBA00022989"/>
    </source>
</evidence>
<reference evidence="8 9" key="1">
    <citation type="submission" date="2024-10" db="EMBL/GenBank/DDBJ databases">
        <title>Updated reference genomes for cyclostephanoid diatoms.</title>
        <authorList>
            <person name="Roberts W.R."/>
            <person name="Alverson A.J."/>
        </authorList>
    </citation>
    <scope>NUCLEOTIDE SEQUENCE [LARGE SCALE GENOMIC DNA]</scope>
    <source>
        <strain evidence="8 9">AJA010-31</strain>
    </source>
</reference>
<dbReference type="InterPro" id="IPR036869">
    <property type="entry name" value="J_dom_sf"/>
</dbReference>